<evidence type="ECO:0000256" key="1">
    <source>
        <dbReference type="SAM" id="SignalP"/>
    </source>
</evidence>
<sequence length="64" mass="7076">MRKTLIALMFATALPTIAMAAPPPPPEVARMLTDLPCTWIAMTAALAHVWTAALAQWDRWVSWT</sequence>
<evidence type="ECO:0000313" key="2">
    <source>
        <dbReference type="EMBL" id="RMO57816.1"/>
    </source>
</evidence>
<dbReference type="Proteomes" id="UP000274541">
    <property type="component" value="Unassembled WGS sequence"/>
</dbReference>
<evidence type="ECO:0000313" key="3">
    <source>
        <dbReference type="Proteomes" id="UP000274541"/>
    </source>
</evidence>
<feature type="signal peptide" evidence="1">
    <location>
        <begin position="1"/>
        <end position="20"/>
    </location>
</feature>
<protein>
    <submittedName>
        <fullName evidence="2">Uncharacterized protein</fullName>
    </submittedName>
</protein>
<keyword evidence="1" id="KW-0732">Signal</keyword>
<dbReference type="AlphaFoldDB" id="A0A3M3WJ56"/>
<feature type="chain" id="PRO_5018084573" evidence="1">
    <location>
        <begin position="21"/>
        <end position="64"/>
    </location>
</feature>
<reference evidence="2 3" key="1">
    <citation type="submission" date="2018-08" db="EMBL/GenBank/DDBJ databases">
        <title>Recombination of ecologically and evolutionarily significant loci maintains genetic cohesion in the Pseudomonas syringae species complex.</title>
        <authorList>
            <person name="Dillon M."/>
            <person name="Thakur S."/>
            <person name="Almeida R.N.D."/>
            <person name="Weir B.S."/>
            <person name="Guttman D.S."/>
        </authorList>
    </citation>
    <scope>NUCLEOTIDE SEQUENCE [LARGE SCALE GENOMIC DNA]</scope>
    <source>
        <strain evidence="2 3">ICMP 4388</strain>
    </source>
</reference>
<proteinExistence type="predicted"/>
<gene>
    <name evidence="2" type="ORF">ALQ37_02770</name>
</gene>
<name>A0A3M3WJ56_PSEAP</name>
<accession>A0A3M3WJ56</accession>
<organism evidence="2 3">
    <name type="scientific">Pseudomonas syringae pv. aptata</name>
    <dbReference type="NCBI Taxonomy" id="83167"/>
    <lineage>
        <taxon>Bacteria</taxon>
        <taxon>Pseudomonadati</taxon>
        <taxon>Pseudomonadota</taxon>
        <taxon>Gammaproteobacteria</taxon>
        <taxon>Pseudomonadales</taxon>
        <taxon>Pseudomonadaceae</taxon>
        <taxon>Pseudomonas</taxon>
        <taxon>Pseudomonas syringae</taxon>
    </lineage>
</organism>
<dbReference type="EMBL" id="RBPX01000370">
    <property type="protein sequence ID" value="RMO57816.1"/>
    <property type="molecule type" value="Genomic_DNA"/>
</dbReference>
<comment type="caution">
    <text evidence="2">The sequence shown here is derived from an EMBL/GenBank/DDBJ whole genome shotgun (WGS) entry which is preliminary data.</text>
</comment>